<dbReference type="STRING" id="1447883.A0A2B7Z1M4"/>
<dbReference type="Pfam" id="PF01535">
    <property type="entry name" value="PPR"/>
    <property type="match status" value="2"/>
</dbReference>
<dbReference type="PANTHER" id="PTHR47447:SF17">
    <property type="entry name" value="OS12G0638900 PROTEIN"/>
    <property type="match status" value="1"/>
</dbReference>
<evidence type="ECO:0000256" key="6">
    <source>
        <dbReference type="SAM" id="MobiDB-lite"/>
    </source>
</evidence>
<evidence type="ECO:0000256" key="1">
    <source>
        <dbReference type="ARBA" id="ARBA00006192"/>
    </source>
</evidence>
<dbReference type="AlphaFoldDB" id="A0A2B7Z1M4"/>
<dbReference type="PANTHER" id="PTHR47447">
    <property type="entry name" value="OS03G0856100 PROTEIN"/>
    <property type="match status" value="1"/>
</dbReference>
<dbReference type="OrthoDB" id="1908178at2759"/>
<dbReference type="Proteomes" id="UP000224634">
    <property type="component" value="Unassembled WGS sequence"/>
</dbReference>
<keyword evidence="2" id="KW-0677">Repeat</keyword>
<protein>
    <recommendedName>
        <fullName evidence="9">Pentatricopeptide repeat protein</fullName>
    </recommendedName>
</protein>
<keyword evidence="8" id="KW-1185">Reference proteome</keyword>
<dbReference type="InterPro" id="IPR011990">
    <property type="entry name" value="TPR-like_helical_dom_sf"/>
</dbReference>
<comment type="function">
    <text evidence="3">Regulates mitochondrial small subunit maturation by controlling 15S rRNA 5'-end processing. Localizes to the 5' precursor of the 15S rRNA in a position that is subsequently occupied by mS47 in the mature yeast mtSSU. Uses structure and sequence-specific RNA recognition, binding to a single-stranded region of the precursor and specifically recognizing bases -6 to -1. The exchange of Ccm1 for mS47 is coupled to the irreversible removal of precursor rRNA that is accompanied by conformational changes of the mitoribosomal proteins uS5m and mS26. These conformational changes signal completion of 5'-end rRNA processing through protection of the mature 5'-end of the 15S rRNA and stabilization of mS47. The removal of the 5' precursor together with the dissociation of Ccm1 may be catalyzed by the 5'-3' exoribonuclease Pet127. Involved in the specific removal of group I introns in mitochondrial encoded transcripts.</text>
</comment>
<evidence type="ECO:0000256" key="5">
    <source>
        <dbReference type="PROSITE-ProRule" id="PRU00708"/>
    </source>
</evidence>
<evidence type="ECO:0000313" key="8">
    <source>
        <dbReference type="Proteomes" id="UP000224634"/>
    </source>
</evidence>
<proteinExistence type="inferred from homology"/>
<organism evidence="7 8">
    <name type="scientific">Polytolypa hystricis (strain UAMH7299)</name>
    <dbReference type="NCBI Taxonomy" id="1447883"/>
    <lineage>
        <taxon>Eukaryota</taxon>
        <taxon>Fungi</taxon>
        <taxon>Dikarya</taxon>
        <taxon>Ascomycota</taxon>
        <taxon>Pezizomycotina</taxon>
        <taxon>Eurotiomycetes</taxon>
        <taxon>Eurotiomycetidae</taxon>
        <taxon>Onygenales</taxon>
        <taxon>Onygenales incertae sedis</taxon>
        <taxon>Polytolypa</taxon>
    </lineage>
</organism>
<name>A0A2B7Z1M4_POLH7</name>
<dbReference type="PROSITE" id="PS51375">
    <property type="entry name" value="PPR"/>
    <property type="match status" value="1"/>
</dbReference>
<dbReference type="InterPro" id="IPR002885">
    <property type="entry name" value="PPR_rpt"/>
</dbReference>
<evidence type="ECO:0000256" key="4">
    <source>
        <dbReference type="ARBA" id="ARBA00044511"/>
    </source>
</evidence>
<dbReference type="NCBIfam" id="TIGR00756">
    <property type="entry name" value="PPR"/>
    <property type="match status" value="2"/>
</dbReference>
<feature type="repeat" description="PPR" evidence="5">
    <location>
        <begin position="353"/>
        <end position="387"/>
    </location>
</feature>
<reference evidence="7 8" key="1">
    <citation type="submission" date="2017-10" db="EMBL/GenBank/DDBJ databases">
        <title>Comparative genomics in systemic dimorphic fungi from Ajellomycetaceae.</title>
        <authorList>
            <person name="Munoz J.F."/>
            <person name="Mcewen J.G."/>
            <person name="Clay O.K."/>
            <person name="Cuomo C.A."/>
        </authorList>
    </citation>
    <scope>NUCLEOTIDE SEQUENCE [LARGE SCALE GENOMIC DNA]</scope>
    <source>
        <strain evidence="7 8">UAMH7299</strain>
    </source>
</reference>
<dbReference type="EMBL" id="PDNA01000006">
    <property type="protein sequence ID" value="PGH27495.1"/>
    <property type="molecule type" value="Genomic_DNA"/>
</dbReference>
<evidence type="ECO:0000256" key="3">
    <source>
        <dbReference type="ARBA" id="ARBA00044493"/>
    </source>
</evidence>
<accession>A0A2B7Z1M4</accession>
<gene>
    <name evidence="7" type="ORF">AJ80_00736</name>
</gene>
<comment type="subunit">
    <text evidence="4">Binds to mitochondrial small subunit 15S rRNA.</text>
</comment>
<comment type="caution">
    <text evidence="7">The sequence shown here is derived from an EMBL/GenBank/DDBJ whole genome shotgun (WGS) entry which is preliminary data.</text>
</comment>
<feature type="compositionally biased region" description="Low complexity" evidence="6">
    <location>
        <begin position="102"/>
        <end position="111"/>
    </location>
</feature>
<comment type="similarity">
    <text evidence="1">Belongs to the CCM1 family.</text>
</comment>
<evidence type="ECO:0008006" key="9">
    <source>
        <dbReference type="Google" id="ProtNLM"/>
    </source>
</evidence>
<sequence length="735" mass="83113">MSLFSSLERSAGAQFVSQSSRSRIRCRANSPAPIFQPSPSNTSLRSFQRRCRSLAMGTISDVFITSLLMASFCKEHTPYTRRFSSASKHTAATRLAPMQENPPEAETTETPFDSDCSKEISQADLPVRNGKHVGREPLSAGKHTIGKGSSAGERLTFRSLTGQCPPMDFKVDHEAYEEAKRFNHGDARTLFKFYIDALGEEEGTKCLQVVLSNPDREICMPRRRIKNRTRDAFEVHGVRAIVSLLNDEHSSNQIIFRAYKELPKPGVSYLSPHSRGLLLHRFAKPRQRRRVDVLRYLGLVDDMNEASLEMSPSLWTAAIHLAGKSYTTVKKTDLKSALGVWRRMEHQGFVDSTSVTFNILFDIAIKAGQFKVADKVIVEMESRGLDFSRFGRVAKIFLKGLQGDADGVRQAYHDFIEAGEIVDTVVLNCVMASLIRAGEYDAAELMYDRMKDVHQSQLQGGYDGPYPSASDNYVAYRKASAKLGRVLGMTAFLRDKLPQHHQALQSSLPLTPDAKTFHIFLSYHANQSGDLDRFMAMLEDMEDIFAIPPQGMVYIFLFQGFAVHGDKPHSEWTLERLRNVWRSFLRALYNSRAEVDAKTRTKRRKAKLSWDNPLTKSSSHTLDMTTDSHDELDSPFMTKLVDSQRRAMLDQDDMSSAHDDHDEPDGDWRYENTVYLGRKLIVSCLRAFSVCGGPDAVLDVWPQIDRLWKVQSLKEADMMAVRTVLRQLVPMNKIL</sequence>
<evidence type="ECO:0000256" key="2">
    <source>
        <dbReference type="ARBA" id="ARBA00022737"/>
    </source>
</evidence>
<evidence type="ECO:0000313" key="7">
    <source>
        <dbReference type="EMBL" id="PGH27495.1"/>
    </source>
</evidence>
<dbReference type="Gene3D" id="1.25.40.10">
    <property type="entry name" value="Tetratricopeptide repeat domain"/>
    <property type="match status" value="2"/>
</dbReference>
<feature type="region of interest" description="Disordered" evidence="6">
    <location>
        <begin position="84"/>
        <end position="116"/>
    </location>
</feature>